<organism evidence="1 2">
    <name type="scientific">Pandoraea communis</name>
    <dbReference type="NCBI Taxonomy" id="2508297"/>
    <lineage>
        <taxon>Bacteria</taxon>
        <taxon>Pseudomonadati</taxon>
        <taxon>Pseudomonadota</taxon>
        <taxon>Betaproteobacteria</taxon>
        <taxon>Burkholderiales</taxon>
        <taxon>Burkholderiaceae</taxon>
        <taxon>Pandoraea</taxon>
    </lineage>
</organism>
<proteinExistence type="predicted"/>
<evidence type="ECO:0000313" key="2">
    <source>
        <dbReference type="Proteomes" id="UP000337189"/>
    </source>
</evidence>
<dbReference type="Proteomes" id="UP000337189">
    <property type="component" value="Unassembled WGS sequence"/>
</dbReference>
<accession>A0A5E4UIY5</accession>
<name>A0A5E4UIY5_9BURK</name>
<evidence type="ECO:0000313" key="1">
    <source>
        <dbReference type="EMBL" id="VVD99875.1"/>
    </source>
</evidence>
<protein>
    <submittedName>
        <fullName evidence="1">Uncharacterized protein</fullName>
    </submittedName>
</protein>
<sequence>MKETEMTCVKHHDICMHLRSILGNGSLGWPEHALPRIWNACIIENRPSLH</sequence>
<dbReference type="AlphaFoldDB" id="A0A5E4UIY5"/>
<gene>
    <name evidence="1" type="ORF">PCO31110_02087</name>
</gene>
<reference evidence="1 2" key="1">
    <citation type="submission" date="2019-08" db="EMBL/GenBank/DDBJ databases">
        <authorList>
            <person name="Peeters C."/>
        </authorList>
    </citation>
    <scope>NUCLEOTIDE SEQUENCE [LARGE SCALE GENOMIC DNA]</scope>
    <source>
        <strain evidence="1 2">LMG 31110</strain>
    </source>
</reference>
<dbReference type="EMBL" id="CABPSJ010000002">
    <property type="protein sequence ID" value="VVD99875.1"/>
    <property type="molecule type" value="Genomic_DNA"/>
</dbReference>